<sequence length="690" mass="74786">MPPVTRAAKARQEAIAKENNKPIAKRKAARKKAQKGPLVEETPAKKKAAGKAAQSAAGTKTTAGRATKKKAAGSAAEKQAEPPASTPSAPAAAAVKAKSTPKPAQAVKGNPTAEKLVAPKKPATEKPVLAKKPAVETAKPGPQPAKRRVAANPAPSNRARCKRVRWTATATVAQAEPRWAKKSKDDDEDEEESDDEVEDEVQDKPGVGSVKDKKRYVPENKVANVKAKPAASVAESVPKPISKKLALRKPNEKVAIPEDLKSMVKRSSDGTTFDCKIPAREHKKGELLLWALKENPKAVNLQLRLNPLNTKQAFAGFRFALSFRAGTHPFKYGVGLCDATKEWTTGNAGARLDNFLALVMSRDLHAAFHDDASSNPSATLSKVVKVVQSVLSAISFGTECIVCSKPFNTTVWRPVACSPDCREVMATWPLELLVSPLLLDHLALDLLLGCIYTEHFGERVAGMANLPARAKRLKWSDMVHALNTFPKLHGDMTLASIEGADAGSPGRRSALFWLSFAFPGCLVSASQAATVQYVPTTSWQPGQPESEQVHQFVLLNSTVERQVAFRARGTQAGEACFHGTPHQNLLPILADGLRQTRGRYVPIWFGYCFGKSDTYQRNMTFQSWPNSVFGGCCIIFGIENRGPAGKPHYFLDSFAEGFTKEQSELMVRNVFVYKRPVGGMAQWLSAMAVT</sequence>
<accession>L7JM92</accession>
<dbReference type="AlphaFoldDB" id="L7JM92"/>
<feature type="compositionally biased region" description="Acidic residues" evidence="1">
    <location>
        <begin position="186"/>
        <end position="201"/>
    </location>
</feature>
<name>L7JM92_PYRO1</name>
<feature type="region of interest" description="Disordered" evidence="1">
    <location>
        <begin position="1"/>
        <end position="215"/>
    </location>
</feature>
<feature type="compositionally biased region" description="Low complexity" evidence="1">
    <location>
        <begin position="50"/>
        <end position="65"/>
    </location>
</feature>
<gene>
    <name evidence="2" type="ORF">OOW_P131scaffold00181g3</name>
</gene>
<organism>
    <name type="scientific">Pyricularia oryzae (strain P131)</name>
    <name type="common">Rice blast fungus</name>
    <name type="synonym">Magnaporthe oryzae</name>
    <dbReference type="NCBI Taxonomy" id="1143193"/>
    <lineage>
        <taxon>Eukaryota</taxon>
        <taxon>Fungi</taxon>
        <taxon>Dikarya</taxon>
        <taxon>Ascomycota</taxon>
        <taxon>Pezizomycotina</taxon>
        <taxon>Sordariomycetes</taxon>
        <taxon>Sordariomycetidae</taxon>
        <taxon>Magnaporthales</taxon>
        <taxon>Pyriculariaceae</taxon>
        <taxon>Pyricularia</taxon>
    </lineage>
</organism>
<feature type="compositionally biased region" description="Basic and acidic residues" evidence="1">
    <location>
        <begin position="10"/>
        <end position="20"/>
    </location>
</feature>
<reference evidence="2" key="1">
    <citation type="journal article" date="2012" name="PLoS Genet.">
        <title>Comparative analysis of the genomes of two field isolates of the rice blast fungus Magnaporthe oryzae.</title>
        <authorList>
            <person name="Xue M."/>
            <person name="Yang J."/>
            <person name="Li Z."/>
            <person name="Hu S."/>
            <person name="Yao N."/>
            <person name="Dean R.A."/>
            <person name="Zhao W."/>
            <person name="Shen M."/>
            <person name="Zhang H."/>
            <person name="Li C."/>
            <person name="Liu L."/>
            <person name="Cao L."/>
            <person name="Xu X."/>
            <person name="Xing Y."/>
            <person name="Hsiang T."/>
            <person name="Zhang Z."/>
            <person name="Xu J.R."/>
            <person name="Peng Y.L."/>
        </authorList>
    </citation>
    <scope>NUCLEOTIDE SEQUENCE [LARGE SCALE GENOMIC DNA]</scope>
    <source>
        <strain evidence="2">P131</strain>
    </source>
</reference>
<proteinExistence type="predicted"/>
<feature type="compositionally biased region" description="Low complexity" evidence="1">
    <location>
        <begin position="72"/>
        <end position="104"/>
    </location>
</feature>
<evidence type="ECO:0000313" key="2">
    <source>
        <dbReference type="EMBL" id="ELQ69198.1"/>
    </source>
</evidence>
<protein>
    <submittedName>
        <fullName evidence="2">Uncharacterized protein</fullName>
    </submittedName>
</protein>
<dbReference type="EMBL" id="JH794483">
    <property type="protein sequence ID" value="ELQ69198.1"/>
    <property type="molecule type" value="Genomic_DNA"/>
</dbReference>
<feature type="compositionally biased region" description="Basic residues" evidence="1">
    <location>
        <begin position="23"/>
        <end position="34"/>
    </location>
</feature>
<evidence type="ECO:0000256" key="1">
    <source>
        <dbReference type="SAM" id="MobiDB-lite"/>
    </source>
</evidence>